<sequence>MVAQLAIPSPRLDGPSTRCACSSFMSFQCQADARSSIIETTLNLRTTAFVFLNFQLSHLSLLPREQAHALLMSAFMLRDSLDQRQQRPVVVHVVSLHAGDVSFPTSMAPREGEPVLAKPGLSAFHHTGLERHLRERRVERVYLCGVSEGAEMVATALAARDLVGDKVWVVEDAWAEVDAEQGEAGLDLLAGLDMLVDVSEIGGLREEVGNDPVREKESAVRRELERRERKKEERERKETRVEGDRVARHNAIVRAASPREAEFGERPQSRGALLLRSKRSAQQLRV</sequence>
<keyword evidence="6" id="KW-1185">Reference proteome</keyword>
<dbReference type="AlphaFoldDB" id="A0A165F828"/>
<protein>
    <submittedName>
        <fullName evidence="5">Isochorismatase hydrolase</fullName>
    </submittedName>
</protein>
<evidence type="ECO:0000313" key="5">
    <source>
        <dbReference type="EMBL" id="KZT56364.1"/>
    </source>
</evidence>
<dbReference type="Gene3D" id="3.40.50.850">
    <property type="entry name" value="Isochorismatase-like"/>
    <property type="match status" value="1"/>
</dbReference>
<dbReference type="SUPFAM" id="SSF52499">
    <property type="entry name" value="Isochorismatase-like hydrolases"/>
    <property type="match status" value="1"/>
</dbReference>
<feature type="domain" description="Isochorismatase-like" evidence="4">
    <location>
        <begin position="103"/>
        <end position="190"/>
    </location>
</feature>
<dbReference type="OrthoDB" id="167809at2759"/>
<evidence type="ECO:0000256" key="2">
    <source>
        <dbReference type="ARBA" id="ARBA00022801"/>
    </source>
</evidence>
<organism evidence="5 6">
    <name type="scientific">Calocera cornea HHB12733</name>
    <dbReference type="NCBI Taxonomy" id="1353952"/>
    <lineage>
        <taxon>Eukaryota</taxon>
        <taxon>Fungi</taxon>
        <taxon>Dikarya</taxon>
        <taxon>Basidiomycota</taxon>
        <taxon>Agaricomycotina</taxon>
        <taxon>Dacrymycetes</taxon>
        <taxon>Dacrymycetales</taxon>
        <taxon>Dacrymycetaceae</taxon>
        <taxon>Calocera</taxon>
    </lineage>
</organism>
<dbReference type="PANTHER" id="PTHR43540">
    <property type="entry name" value="PEROXYUREIDOACRYLATE/UREIDOACRYLATE AMIDOHYDROLASE-RELATED"/>
    <property type="match status" value="1"/>
</dbReference>
<accession>A0A165F828</accession>
<evidence type="ECO:0000259" key="4">
    <source>
        <dbReference type="Pfam" id="PF00857"/>
    </source>
</evidence>
<evidence type="ECO:0000256" key="3">
    <source>
        <dbReference type="SAM" id="MobiDB-lite"/>
    </source>
</evidence>
<dbReference type="PANTHER" id="PTHR43540:SF1">
    <property type="entry name" value="ISOCHORISMATASE HYDROLASE"/>
    <property type="match status" value="1"/>
</dbReference>
<dbReference type="InParanoid" id="A0A165F828"/>
<keyword evidence="2 5" id="KW-0378">Hydrolase</keyword>
<dbReference type="GO" id="GO:0016787">
    <property type="term" value="F:hydrolase activity"/>
    <property type="evidence" value="ECO:0007669"/>
    <property type="project" value="UniProtKB-KW"/>
</dbReference>
<evidence type="ECO:0000256" key="1">
    <source>
        <dbReference type="ARBA" id="ARBA00006336"/>
    </source>
</evidence>
<reference evidence="5 6" key="1">
    <citation type="journal article" date="2016" name="Mol. Biol. Evol.">
        <title>Comparative Genomics of Early-Diverging Mushroom-Forming Fungi Provides Insights into the Origins of Lignocellulose Decay Capabilities.</title>
        <authorList>
            <person name="Nagy L.G."/>
            <person name="Riley R."/>
            <person name="Tritt A."/>
            <person name="Adam C."/>
            <person name="Daum C."/>
            <person name="Floudas D."/>
            <person name="Sun H."/>
            <person name="Yadav J.S."/>
            <person name="Pangilinan J."/>
            <person name="Larsson K.H."/>
            <person name="Matsuura K."/>
            <person name="Barry K."/>
            <person name="Labutti K."/>
            <person name="Kuo R."/>
            <person name="Ohm R.A."/>
            <person name="Bhattacharya S.S."/>
            <person name="Shirouzu T."/>
            <person name="Yoshinaga Y."/>
            <person name="Martin F.M."/>
            <person name="Grigoriev I.V."/>
            <person name="Hibbett D.S."/>
        </authorList>
    </citation>
    <scope>NUCLEOTIDE SEQUENCE [LARGE SCALE GENOMIC DNA]</scope>
    <source>
        <strain evidence="5 6">HHB12733</strain>
    </source>
</reference>
<dbReference type="InterPro" id="IPR050272">
    <property type="entry name" value="Isochorismatase-like_hydrls"/>
</dbReference>
<proteinExistence type="inferred from homology"/>
<gene>
    <name evidence="5" type="ORF">CALCODRAFT_497534</name>
</gene>
<dbReference type="InterPro" id="IPR036380">
    <property type="entry name" value="Isochorismatase-like_sf"/>
</dbReference>
<evidence type="ECO:0000313" key="6">
    <source>
        <dbReference type="Proteomes" id="UP000076842"/>
    </source>
</evidence>
<feature type="compositionally biased region" description="Basic and acidic residues" evidence="3">
    <location>
        <begin position="209"/>
        <end position="247"/>
    </location>
</feature>
<dbReference type="Pfam" id="PF00857">
    <property type="entry name" value="Isochorismatase"/>
    <property type="match status" value="1"/>
</dbReference>
<comment type="similarity">
    <text evidence="1">Belongs to the isochorismatase family.</text>
</comment>
<feature type="region of interest" description="Disordered" evidence="3">
    <location>
        <begin position="209"/>
        <end position="286"/>
    </location>
</feature>
<feature type="compositionally biased region" description="Basic and acidic residues" evidence="3">
    <location>
        <begin position="257"/>
        <end position="268"/>
    </location>
</feature>
<dbReference type="Proteomes" id="UP000076842">
    <property type="component" value="Unassembled WGS sequence"/>
</dbReference>
<name>A0A165F828_9BASI</name>
<dbReference type="InterPro" id="IPR000868">
    <property type="entry name" value="Isochorismatase-like_dom"/>
</dbReference>
<dbReference type="EMBL" id="KV423979">
    <property type="protein sequence ID" value="KZT56364.1"/>
    <property type="molecule type" value="Genomic_DNA"/>
</dbReference>